<reference evidence="13" key="1">
    <citation type="submission" date="2016-02" db="EMBL/GenBank/DDBJ databases">
        <authorList>
            <person name="Rodrigo-Torres Lidia"/>
            <person name="Arahal R.David."/>
        </authorList>
    </citation>
    <scope>NUCLEOTIDE SEQUENCE [LARGE SCALE GENOMIC DNA]</scope>
    <source>
        <strain evidence="13">CECT 9029</strain>
    </source>
</reference>
<dbReference type="InterPro" id="IPR027417">
    <property type="entry name" value="P-loop_NTPase"/>
</dbReference>
<organism evidence="12 13">
    <name type="scientific">Grimontia celer</name>
    <dbReference type="NCBI Taxonomy" id="1796497"/>
    <lineage>
        <taxon>Bacteria</taxon>
        <taxon>Pseudomonadati</taxon>
        <taxon>Pseudomonadota</taxon>
        <taxon>Gammaproteobacteria</taxon>
        <taxon>Vibrionales</taxon>
        <taxon>Vibrionaceae</taxon>
        <taxon>Grimontia</taxon>
    </lineage>
</organism>
<feature type="domain" description="DNA polymerase III subunit delta C-terminal" evidence="11">
    <location>
        <begin position="213"/>
        <end position="337"/>
    </location>
</feature>
<comment type="similarity">
    <text evidence="7">Belongs to the DNA polymerase HolA subunit family.</text>
</comment>
<gene>
    <name evidence="12" type="primary">holA</name>
    <name evidence="12" type="ORF">GCE9029_00189</name>
</gene>
<dbReference type="InterPro" id="IPR010372">
    <property type="entry name" value="DNA_pol3_delta_N"/>
</dbReference>
<dbReference type="CDD" id="cd18138">
    <property type="entry name" value="HLD_clamp_pol_III_delta"/>
    <property type="match status" value="1"/>
</dbReference>
<dbReference type="GO" id="GO:0009360">
    <property type="term" value="C:DNA polymerase III complex"/>
    <property type="evidence" value="ECO:0007669"/>
    <property type="project" value="UniProtKB-UniRule"/>
</dbReference>
<dbReference type="InterPro" id="IPR008921">
    <property type="entry name" value="DNA_pol3_clamp-load_cplx_C"/>
</dbReference>
<dbReference type="Gene3D" id="1.20.272.10">
    <property type="match status" value="1"/>
</dbReference>
<dbReference type="Proteomes" id="UP000071641">
    <property type="component" value="Unassembled WGS sequence"/>
</dbReference>
<feature type="domain" description="DNA polymerase III delta N-terminal" evidence="10">
    <location>
        <begin position="20"/>
        <end position="138"/>
    </location>
</feature>
<evidence type="ECO:0000256" key="4">
    <source>
        <dbReference type="ARBA" id="ARBA00022695"/>
    </source>
</evidence>
<evidence type="ECO:0000256" key="9">
    <source>
        <dbReference type="NCBIfam" id="TIGR01128"/>
    </source>
</evidence>
<dbReference type="InterPro" id="IPR005790">
    <property type="entry name" value="DNA_polIII_delta"/>
</dbReference>
<dbReference type="NCBIfam" id="TIGR01128">
    <property type="entry name" value="holA"/>
    <property type="match status" value="1"/>
</dbReference>
<dbReference type="OrthoDB" id="9770982at2"/>
<dbReference type="PANTHER" id="PTHR34388:SF1">
    <property type="entry name" value="DNA POLYMERASE III SUBUNIT DELTA"/>
    <property type="match status" value="1"/>
</dbReference>
<dbReference type="AlphaFoldDB" id="A0A128ETE8"/>
<dbReference type="Gene3D" id="3.40.50.300">
    <property type="entry name" value="P-loop containing nucleotide triphosphate hydrolases"/>
    <property type="match status" value="1"/>
</dbReference>
<evidence type="ECO:0000256" key="3">
    <source>
        <dbReference type="ARBA" id="ARBA00022679"/>
    </source>
</evidence>
<keyword evidence="3 12" id="KW-0808">Transferase</keyword>
<dbReference type="STRING" id="1796497.GCE9029_00189"/>
<evidence type="ECO:0000313" key="12">
    <source>
        <dbReference type="EMBL" id="CZF77414.1"/>
    </source>
</evidence>
<dbReference type="SUPFAM" id="SSF52540">
    <property type="entry name" value="P-loop containing nucleoside triphosphate hydrolases"/>
    <property type="match status" value="1"/>
</dbReference>
<accession>A0A128ETE8</accession>
<keyword evidence="6" id="KW-0239">DNA-directed DNA polymerase</keyword>
<evidence type="ECO:0000256" key="2">
    <source>
        <dbReference type="ARBA" id="ARBA00017703"/>
    </source>
</evidence>
<dbReference type="GO" id="GO:0003677">
    <property type="term" value="F:DNA binding"/>
    <property type="evidence" value="ECO:0007669"/>
    <property type="project" value="InterPro"/>
</dbReference>
<evidence type="ECO:0000256" key="5">
    <source>
        <dbReference type="ARBA" id="ARBA00022705"/>
    </source>
</evidence>
<evidence type="ECO:0000256" key="7">
    <source>
        <dbReference type="ARBA" id="ARBA00034754"/>
    </source>
</evidence>
<evidence type="ECO:0000313" key="13">
    <source>
        <dbReference type="Proteomes" id="UP000071641"/>
    </source>
</evidence>
<evidence type="ECO:0000256" key="1">
    <source>
        <dbReference type="ARBA" id="ARBA00012417"/>
    </source>
</evidence>
<dbReference type="RefSeq" id="WP_002542308.1">
    <property type="nucleotide sequence ID" value="NZ_FIZX01000001.1"/>
</dbReference>
<keyword evidence="5" id="KW-0235">DNA replication</keyword>
<name>A0A128ETE8_9GAMM</name>
<dbReference type="InterPro" id="IPR032780">
    <property type="entry name" value="DNA_pol3_delt_C"/>
</dbReference>
<dbReference type="Gene3D" id="1.10.8.60">
    <property type="match status" value="1"/>
</dbReference>
<dbReference type="SUPFAM" id="SSF48019">
    <property type="entry name" value="post-AAA+ oligomerization domain-like"/>
    <property type="match status" value="1"/>
</dbReference>
<dbReference type="PANTHER" id="PTHR34388">
    <property type="entry name" value="DNA POLYMERASE III SUBUNIT DELTA"/>
    <property type="match status" value="1"/>
</dbReference>
<evidence type="ECO:0000259" key="11">
    <source>
        <dbReference type="Pfam" id="PF14840"/>
    </source>
</evidence>
<dbReference type="Pfam" id="PF06144">
    <property type="entry name" value="DNA_pol3_delta"/>
    <property type="match status" value="1"/>
</dbReference>
<comment type="catalytic activity">
    <reaction evidence="8">
        <text>DNA(n) + a 2'-deoxyribonucleoside 5'-triphosphate = DNA(n+1) + diphosphate</text>
        <dbReference type="Rhea" id="RHEA:22508"/>
        <dbReference type="Rhea" id="RHEA-COMP:17339"/>
        <dbReference type="Rhea" id="RHEA-COMP:17340"/>
        <dbReference type="ChEBI" id="CHEBI:33019"/>
        <dbReference type="ChEBI" id="CHEBI:61560"/>
        <dbReference type="ChEBI" id="CHEBI:173112"/>
        <dbReference type="EC" id="2.7.7.7"/>
    </reaction>
</comment>
<dbReference type="EMBL" id="FIZX01000001">
    <property type="protein sequence ID" value="CZF77414.1"/>
    <property type="molecule type" value="Genomic_DNA"/>
</dbReference>
<sequence>MRIYPEQLTQRLNQGLCQTYLIFGNEPLLKEESKQSIIDVAQKQGFDEKHRFVIDNQLNWQDVYDVCQALSLFASRQIIILALPENPLTTAQANALKELQPMLHQDLVLILDGPRLNKKQESAKWFTSFQANGLYVPCNTPDGRQLPRFIENRCHSLGLHPDHESVMLLAQWHEGNLLALSQSLMKLQLLYPDGELTLPRLQDALSRHNHYTPFQLTDALIEGKAKRAVRIVRQLEAEGVEITILLRVIQKELIQLCKMQEYGASGMGLSKIFDHFRVWQTRRPAMTAALHRLTLPTLMHLLQSLAAIEVMVKTDFDSQPWPALSAFCLEMCGHPLPLSPVN</sequence>
<evidence type="ECO:0000256" key="8">
    <source>
        <dbReference type="ARBA" id="ARBA00049244"/>
    </source>
</evidence>
<dbReference type="GO" id="GO:0003887">
    <property type="term" value="F:DNA-directed DNA polymerase activity"/>
    <property type="evidence" value="ECO:0007669"/>
    <property type="project" value="UniProtKB-UniRule"/>
</dbReference>
<evidence type="ECO:0000256" key="6">
    <source>
        <dbReference type="ARBA" id="ARBA00022932"/>
    </source>
</evidence>
<keyword evidence="4 12" id="KW-0548">Nucleotidyltransferase</keyword>
<protein>
    <recommendedName>
        <fullName evidence="2 9">DNA polymerase III subunit delta</fullName>
        <ecNumber evidence="1 9">2.7.7.7</ecNumber>
    </recommendedName>
</protein>
<evidence type="ECO:0000259" key="10">
    <source>
        <dbReference type="Pfam" id="PF06144"/>
    </source>
</evidence>
<dbReference type="Pfam" id="PF14840">
    <property type="entry name" value="DNA_pol3_delt_C"/>
    <property type="match status" value="1"/>
</dbReference>
<dbReference type="GO" id="GO:0006261">
    <property type="term" value="P:DNA-templated DNA replication"/>
    <property type="evidence" value="ECO:0007669"/>
    <property type="project" value="TreeGrafter"/>
</dbReference>
<proteinExistence type="inferred from homology"/>
<dbReference type="EC" id="2.7.7.7" evidence="1 9"/>
<keyword evidence="13" id="KW-1185">Reference proteome</keyword>